<evidence type="ECO:0000259" key="9">
    <source>
        <dbReference type="PROSITE" id="PS50164"/>
    </source>
</evidence>
<comment type="subunit">
    <text evidence="7">Interacts with UvrB in an incision complex.</text>
</comment>
<dbReference type="SUPFAM" id="SSF47781">
    <property type="entry name" value="RuvA domain 2-like"/>
    <property type="match status" value="1"/>
</dbReference>
<keyword evidence="2 7" id="KW-0227">DNA damage</keyword>
<evidence type="ECO:0000256" key="4">
    <source>
        <dbReference type="ARBA" id="ARBA00022881"/>
    </source>
</evidence>
<dbReference type="InterPro" id="IPR010994">
    <property type="entry name" value="RuvA_2-like"/>
</dbReference>
<dbReference type="GO" id="GO:0009380">
    <property type="term" value="C:excinuclease repair complex"/>
    <property type="evidence" value="ECO:0007669"/>
    <property type="project" value="InterPro"/>
</dbReference>
<dbReference type="PANTHER" id="PTHR30562">
    <property type="entry name" value="UVRC/OXIDOREDUCTASE"/>
    <property type="match status" value="1"/>
</dbReference>
<evidence type="ECO:0000256" key="6">
    <source>
        <dbReference type="ARBA" id="ARBA00023236"/>
    </source>
</evidence>
<dbReference type="HOGENOM" id="CLU_014841_3_2_0"/>
<dbReference type="STRING" id="648996.Theam_1182"/>
<dbReference type="FunFam" id="3.40.1440.10:FF:000001">
    <property type="entry name" value="UvrABC system protein C"/>
    <property type="match status" value="1"/>
</dbReference>
<name>E8T2T7_THEA1</name>
<feature type="domain" description="UVR" evidence="8">
    <location>
        <begin position="195"/>
        <end position="230"/>
    </location>
</feature>
<reference evidence="11" key="1">
    <citation type="submission" date="2011-01" db="EMBL/GenBank/DDBJ databases">
        <title>Complete sequence of chromosome of Thermovibrio ammonificans HB-1.</title>
        <authorList>
            <consortium name="US DOE Joint Genome Institute"/>
            <person name="Lucas S."/>
            <person name="Copeland A."/>
            <person name="Lapidus A."/>
            <person name="Cheng J.-F."/>
            <person name="Goodwin L."/>
            <person name="Pitluck S."/>
            <person name="Davenport K."/>
            <person name="Detter J.C."/>
            <person name="Han C."/>
            <person name="Tapia R."/>
            <person name="Land M."/>
            <person name="Hauser L."/>
            <person name="Kyrpides N."/>
            <person name="Ivanova N."/>
            <person name="Ovchinnikova G."/>
            <person name="Vetriani C."/>
            <person name="Woyke T."/>
        </authorList>
    </citation>
    <scope>NUCLEOTIDE SEQUENCE [LARGE SCALE GENOMIC DNA]</scope>
    <source>
        <strain evidence="11">HB-1</strain>
    </source>
</reference>
<evidence type="ECO:0000259" key="8">
    <source>
        <dbReference type="PROSITE" id="PS50151"/>
    </source>
</evidence>
<dbReference type="Gene3D" id="3.30.420.340">
    <property type="entry name" value="UvrC, RNAse H endonuclease domain"/>
    <property type="match status" value="1"/>
</dbReference>
<keyword evidence="4 7" id="KW-0267">Excision nuclease</keyword>
<dbReference type="Proteomes" id="UP000006362">
    <property type="component" value="Chromosome"/>
</dbReference>
<gene>
    <name evidence="7" type="primary">uvrC</name>
    <name evidence="11" type="ordered locus">Theam_1182</name>
</gene>
<sequence length="586" mass="67131">MKEKLKEVPELPGVYLFKDSAGKVLYVGKSKNLRERLSTHLNATDPNDKSYRIVRASADFDYIVVRNEREALALEAELIKEHLPPFNVLLKDGKSYPYLVVTDEEFPTVKVVRRSFSGGGERFGPFVPPKSAYNLRELLTRLFRLRSCKELKKRDKPCLQYHIERCTAPCAGLVSKKEYRKQVERALRFLKGDVKGLISELHSEIEEAAEKLEFERAARLRDQLIAVKAVFEKSAPLFEEFKECDIFYLEERGELFTGVKLTVRGGIIYGKESFHLDPVDPWDEGLLSSVFSLGVEKLDVNTVGTMWLKAYYGEEGVPAGVKLLANFKPLGDYEVHPIPEELLPLLRRNRRAVSYSLSLKELEREFEEVFGEPLPLRVECFDISTLQGEATVASCVVWEKGQFKKDEYRRFKVKSVSGVDDYASMEEVLTRRFRRIKRGEVKEPDLVIVDGGIGQLNVALKVRDTFGLGFRVFSIAKREEVVYTDLGEVVETKRFPHLFRFFTSIRDEAHRFALSYNRKLRTDKMLHSFLSSVKGIGPKRRALIEKLYPDLSELAAVSPSELAKLGIPLKVAREVVERARELFKEV</sequence>
<comment type="subcellular location">
    <subcellularLocation>
        <location evidence="7">Cytoplasm</location>
    </subcellularLocation>
</comment>
<dbReference type="PANTHER" id="PTHR30562:SF1">
    <property type="entry name" value="UVRABC SYSTEM PROTEIN C"/>
    <property type="match status" value="1"/>
</dbReference>
<dbReference type="GO" id="GO:0005737">
    <property type="term" value="C:cytoplasm"/>
    <property type="evidence" value="ECO:0007669"/>
    <property type="project" value="UniProtKB-SubCell"/>
</dbReference>
<dbReference type="CDD" id="cd10434">
    <property type="entry name" value="GIY-YIG_UvrC_Cho"/>
    <property type="match status" value="1"/>
</dbReference>
<keyword evidence="1 7" id="KW-0963">Cytoplasm</keyword>
<dbReference type="InterPro" id="IPR004791">
    <property type="entry name" value="UvrC"/>
</dbReference>
<dbReference type="SUPFAM" id="SSF82771">
    <property type="entry name" value="GIY-YIG endonuclease"/>
    <property type="match status" value="1"/>
</dbReference>
<dbReference type="InterPro" id="IPR038476">
    <property type="entry name" value="UvrC_RNase_H_dom_sf"/>
</dbReference>
<dbReference type="InterPro" id="IPR000305">
    <property type="entry name" value="GIY-YIG_endonuc"/>
</dbReference>
<dbReference type="Pfam" id="PF02151">
    <property type="entry name" value="UVR"/>
    <property type="match status" value="1"/>
</dbReference>
<dbReference type="AlphaFoldDB" id="E8T2T7"/>
<keyword evidence="3 7" id="KW-0228">DNA excision</keyword>
<dbReference type="Pfam" id="PF01541">
    <property type="entry name" value="GIY-YIG"/>
    <property type="match status" value="1"/>
</dbReference>
<dbReference type="PROSITE" id="PS50165">
    <property type="entry name" value="UVRC"/>
    <property type="match status" value="1"/>
</dbReference>
<evidence type="ECO:0000256" key="1">
    <source>
        <dbReference type="ARBA" id="ARBA00022490"/>
    </source>
</evidence>
<dbReference type="InterPro" id="IPR036876">
    <property type="entry name" value="UVR_dom_sf"/>
</dbReference>
<dbReference type="EMBL" id="CP002444">
    <property type="protein sequence ID" value="ADU97146.1"/>
    <property type="molecule type" value="Genomic_DNA"/>
</dbReference>
<evidence type="ECO:0000256" key="5">
    <source>
        <dbReference type="ARBA" id="ARBA00023204"/>
    </source>
</evidence>
<evidence type="ECO:0000256" key="3">
    <source>
        <dbReference type="ARBA" id="ARBA00022769"/>
    </source>
</evidence>
<dbReference type="PROSITE" id="PS50151">
    <property type="entry name" value="UVR"/>
    <property type="match status" value="1"/>
</dbReference>
<keyword evidence="12" id="KW-1185">Reference proteome</keyword>
<evidence type="ECO:0000256" key="7">
    <source>
        <dbReference type="HAMAP-Rule" id="MF_00203"/>
    </source>
</evidence>
<evidence type="ECO:0000313" key="12">
    <source>
        <dbReference type="Proteomes" id="UP000006362"/>
    </source>
</evidence>
<dbReference type="Pfam" id="PF14520">
    <property type="entry name" value="HHH_5"/>
    <property type="match status" value="1"/>
</dbReference>
<comment type="function">
    <text evidence="7">The UvrABC repair system catalyzes the recognition and processing of DNA lesions. UvrC both incises the 5' and 3' sides of the lesion. The N-terminal half is responsible for the 3' incision and the C-terminal half is responsible for the 5' incision.</text>
</comment>
<dbReference type="GO" id="GO:0006289">
    <property type="term" value="P:nucleotide-excision repair"/>
    <property type="evidence" value="ECO:0007669"/>
    <property type="project" value="UniProtKB-UniRule"/>
</dbReference>
<dbReference type="InterPro" id="IPR001943">
    <property type="entry name" value="UVR_dom"/>
</dbReference>
<evidence type="ECO:0000259" key="10">
    <source>
        <dbReference type="PROSITE" id="PS50165"/>
    </source>
</evidence>
<dbReference type="InterPro" id="IPR047296">
    <property type="entry name" value="GIY-YIG_UvrC_Cho"/>
</dbReference>
<dbReference type="HAMAP" id="MF_00203">
    <property type="entry name" value="UvrC"/>
    <property type="match status" value="1"/>
</dbReference>
<dbReference type="Gene3D" id="1.10.150.20">
    <property type="entry name" value="5' to 3' exonuclease, C-terminal subdomain"/>
    <property type="match status" value="1"/>
</dbReference>
<dbReference type="SMART" id="SM00465">
    <property type="entry name" value="GIYc"/>
    <property type="match status" value="1"/>
</dbReference>
<dbReference type="GO" id="GO:0003677">
    <property type="term" value="F:DNA binding"/>
    <property type="evidence" value="ECO:0007669"/>
    <property type="project" value="UniProtKB-UniRule"/>
</dbReference>
<dbReference type="KEGG" id="tam:Theam_1182"/>
<dbReference type="eggNOG" id="COG0322">
    <property type="taxonomic scope" value="Bacteria"/>
</dbReference>
<dbReference type="Gene3D" id="4.10.860.10">
    <property type="entry name" value="UVR domain"/>
    <property type="match status" value="1"/>
</dbReference>
<dbReference type="InterPro" id="IPR001162">
    <property type="entry name" value="UvrC_RNase_H_dom"/>
</dbReference>
<dbReference type="GO" id="GO:0009432">
    <property type="term" value="P:SOS response"/>
    <property type="evidence" value="ECO:0007669"/>
    <property type="project" value="UniProtKB-UniRule"/>
</dbReference>
<dbReference type="InterPro" id="IPR035901">
    <property type="entry name" value="GIY-YIG_endonuc_sf"/>
</dbReference>
<dbReference type="OrthoDB" id="9804933at2"/>
<keyword evidence="6 7" id="KW-0742">SOS response</keyword>
<accession>E8T2T7</accession>
<evidence type="ECO:0000313" key="11">
    <source>
        <dbReference type="EMBL" id="ADU97146.1"/>
    </source>
</evidence>
<dbReference type="GO" id="GO:0009381">
    <property type="term" value="F:excinuclease ABC activity"/>
    <property type="evidence" value="ECO:0007669"/>
    <property type="project" value="UniProtKB-UniRule"/>
</dbReference>
<dbReference type="Pfam" id="PF08459">
    <property type="entry name" value="UvrC_RNaseH_dom"/>
    <property type="match status" value="1"/>
</dbReference>
<evidence type="ECO:0000256" key="2">
    <source>
        <dbReference type="ARBA" id="ARBA00022763"/>
    </source>
</evidence>
<organism evidence="11 12">
    <name type="scientific">Thermovibrio ammonificans (strain DSM 15698 / JCM 12110 / HB-1)</name>
    <dbReference type="NCBI Taxonomy" id="648996"/>
    <lineage>
        <taxon>Bacteria</taxon>
        <taxon>Pseudomonadati</taxon>
        <taxon>Aquificota</taxon>
        <taxon>Aquificia</taxon>
        <taxon>Desulfurobacteriales</taxon>
        <taxon>Desulfurobacteriaceae</taxon>
        <taxon>Thermovibrio</taxon>
    </lineage>
</organism>
<dbReference type="PROSITE" id="PS50164">
    <property type="entry name" value="GIY_YIG"/>
    <property type="match status" value="1"/>
</dbReference>
<protein>
    <recommendedName>
        <fullName evidence="7">UvrABC system protein C</fullName>
        <shortName evidence="7">Protein UvrC</shortName>
    </recommendedName>
    <alternativeName>
        <fullName evidence="7">Excinuclease ABC subunit C</fullName>
    </alternativeName>
</protein>
<proteinExistence type="inferred from homology"/>
<feature type="domain" description="UvrC family homology region profile" evidence="10">
    <location>
        <begin position="360"/>
        <end position="462"/>
    </location>
</feature>
<keyword evidence="5 7" id="KW-0234">DNA repair</keyword>
<dbReference type="RefSeq" id="WP_013537932.1">
    <property type="nucleotide sequence ID" value="NC_014926.1"/>
</dbReference>
<feature type="domain" description="GIY-YIG" evidence="9">
    <location>
        <begin position="10"/>
        <end position="88"/>
    </location>
</feature>
<comment type="similarity">
    <text evidence="7">Belongs to the UvrC family.</text>
</comment>
<dbReference type="SUPFAM" id="SSF46600">
    <property type="entry name" value="C-terminal UvrC-binding domain of UvrB"/>
    <property type="match status" value="1"/>
</dbReference>
<dbReference type="Gene3D" id="3.40.1440.10">
    <property type="entry name" value="GIY-YIG endonuclease"/>
    <property type="match status" value="1"/>
</dbReference>
<dbReference type="InterPro" id="IPR050066">
    <property type="entry name" value="UvrABC_protein_C"/>
</dbReference>